<dbReference type="Proteomes" id="UP000240904">
    <property type="component" value="Unassembled WGS sequence"/>
</dbReference>
<proteinExistence type="predicted"/>
<evidence type="ECO:0000256" key="1">
    <source>
        <dbReference type="SAM" id="Coils"/>
    </source>
</evidence>
<feature type="coiled-coil region" evidence="1">
    <location>
        <begin position="376"/>
        <end position="403"/>
    </location>
</feature>
<comment type="caution">
    <text evidence="3">The sequence shown here is derived from an EMBL/GenBank/DDBJ whole genome shotgun (WGS) entry which is preliminary data.</text>
</comment>
<evidence type="ECO:0000256" key="2">
    <source>
        <dbReference type="SAM" id="Phobius"/>
    </source>
</evidence>
<keyword evidence="2" id="KW-0812">Transmembrane</keyword>
<sequence>MKEKYSLPSLWGHHLQYVTIAAFLLMIGALSGCASTIDPKPFFQLQASSVALRDNTDATMNVLVPQTIDRYKRNAQLSEDGKDIKAIRDAHTIQILRKEYLTLVKVPSYLRYEQFKVGIWEMNNTMVGYTTLLHALATKQIMTETEFKTITQDLNASAFSTYVAFHPDASDRSTENTAILSGFAAGAFHAYLDNQQKTKLIKAIEDNQAQVELFSSHLISGIWIIEEAFHREYSDSIKSLKDQLLTNKSKDAQSKTIQSWMDLNRDYFAHIESLKALRNAALAFPLAHKELKVAVESPEQPLAYAISMVNYGTQLKSIVESAQKENKKSILDTELLPIEARAVALENEAKEATHAYSLAYAEAVWTRNESDKDAGNAEIKAKAEQLEKTADKLKIDADKKADAAKKMREAVETVKTSTFI</sequence>
<keyword evidence="1" id="KW-0175">Coiled coil</keyword>
<keyword evidence="2" id="KW-1133">Transmembrane helix</keyword>
<dbReference type="OrthoDB" id="9848093at2"/>
<organism evidence="3 4">
    <name type="scientific">Photobacterium lipolyticum</name>
    <dbReference type="NCBI Taxonomy" id="266810"/>
    <lineage>
        <taxon>Bacteria</taxon>
        <taxon>Pseudomonadati</taxon>
        <taxon>Pseudomonadota</taxon>
        <taxon>Gammaproteobacteria</taxon>
        <taxon>Vibrionales</taxon>
        <taxon>Vibrionaceae</taxon>
        <taxon>Photobacterium</taxon>
    </lineage>
</organism>
<keyword evidence="4" id="KW-1185">Reference proteome</keyword>
<accession>A0A2T3N1K3</accession>
<keyword evidence="2" id="KW-0472">Membrane</keyword>
<evidence type="ECO:0000313" key="3">
    <source>
        <dbReference type="EMBL" id="PSW06176.1"/>
    </source>
</evidence>
<dbReference type="RefSeq" id="WP_107282556.1">
    <property type="nucleotide sequence ID" value="NZ_PYMC01000003.1"/>
</dbReference>
<gene>
    <name evidence="3" type="ORF">C9I89_06615</name>
</gene>
<dbReference type="PROSITE" id="PS51257">
    <property type="entry name" value="PROKAR_LIPOPROTEIN"/>
    <property type="match status" value="1"/>
</dbReference>
<protein>
    <submittedName>
        <fullName evidence="3">Uncharacterized protein</fullName>
    </submittedName>
</protein>
<dbReference type="EMBL" id="PYMC01000003">
    <property type="protein sequence ID" value="PSW06176.1"/>
    <property type="molecule type" value="Genomic_DNA"/>
</dbReference>
<evidence type="ECO:0000313" key="4">
    <source>
        <dbReference type="Proteomes" id="UP000240904"/>
    </source>
</evidence>
<name>A0A2T3N1K3_9GAMM</name>
<reference evidence="3 4" key="1">
    <citation type="submission" date="2018-03" db="EMBL/GenBank/DDBJ databases">
        <title>Whole genome sequencing of Histamine producing bacteria.</title>
        <authorList>
            <person name="Butler K."/>
        </authorList>
    </citation>
    <scope>NUCLEOTIDE SEQUENCE [LARGE SCALE GENOMIC DNA]</scope>
    <source>
        <strain evidence="3 4">DSM 16190</strain>
    </source>
</reference>
<dbReference type="AlphaFoldDB" id="A0A2T3N1K3"/>
<feature type="transmembrane region" description="Helical" evidence="2">
    <location>
        <begin position="15"/>
        <end position="37"/>
    </location>
</feature>